<evidence type="ECO:0000313" key="3">
    <source>
        <dbReference type="Proteomes" id="UP000054266"/>
    </source>
</evidence>
<dbReference type="Proteomes" id="UP000054266">
    <property type="component" value="Unassembled WGS sequence"/>
</dbReference>
<evidence type="ECO:0000256" key="1">
    <source>
        <dbReference type="SAM" id="MobiDB-lite"/>
    </source>
</evidence>
<accession>A0A0D2CZE6</accession>
<name>A0A0D2CZE6_9EURO</name>
<reference evidence="2 3" key="1">
    <citation type="submission" date="2015-01" db="EMBL/GenBank/DDBJ databases">
        <title>The Genome Sequence of Capronia semiimmersa CBS27337.</title>
        <authorList>
            <consortium name="The Broad Institute Genomics Platform"/>
            <person name="Cuomo C."/>
            <person name="de Hoog S."/>
            <person name="Gorbushina A."/>
            <person name="Stielow B."/>
            <person name="Teixiera M."/>
            <person name="Abouelleil A."/>
            <person name="Chapman S.B."/>
            <person name="Priest M."/>
            <person name="Young S.K."/>
            <person name="Wortman J."/>
            <person name="Nusbaum C."/>
            <person name="Birren B."/>
        </authorList>
    </citation>
    <scope>NUCLEOTIDE SEQUENCE [LARGE SCALE GENOMIC DNA]</scope>
    <source>
        <strain evidence="2 3">CBS 27337</strain>
    </source>
</reference>
<proteinExistence type="predicted"/>
<feature type="compositionally biased region" description="Polar residues" evidence="1">
    <location>
        <begin position="178"/>
        <end position="196"/>
    </location>
</feature>
<dbReference type="STRING" id="5601.A0A0D2CZE6"/>
<feature type="region of interest" description="Disordered" evidence="1">
    <location>
        <begin position="178"/>
        <end position="205"/>
    </location>
</feature>
<feature type="compositionally biased region" description="Low complexity" evidence="1">
    <location>
        <begin position="434"/>
        <end position="444"/>
    </location>
</feature>
<dbReference type="AlphaFoldDB" id="A0A0D2CZE6"/>
<organism evidence="2 3">
    <name type="scientific">Phialophora macrospora</name>
    <dbReference type="NCBI Taxonomy" id="1851006"/>
    <lineage>
        <taxon>Eukaryota</taxon>
        <taxon>Fungi</taxon>
        <taxon>Dikarya</taxon>
        <taxon>Ascomycota</taxon>
        <taxon>Pezizomycotina</taxon>
        <taxon>Eurotiomycetes</taxon>
        <taxon>Chaetothyriomycetidae</taxon>
        <taxon>Chaetothyriales</taxon>
        <taxon>Herpotrichiellaceae</taxon>
        <taxon>Phialophora</taxon>
    </lineage>
</organism>
<dbReference type="EMBL" id="KN846957">
    <property type="protein sequence ID" value="KIW70566.1"/>
    <property type="molecule type" value="Genomic_DNA"/>
</dbReference>
<sequence>MAAKARPSSSHRALPPGRQTPFPQRRSLKQSLKDVFLRTLRKSPDHADTIGSGILRRAESTMPYFPSTTTFSSFTDSQYSLEEYTISRSIPNRFQSPIHRASIRSPARQSLLPATSLSQFDLHNAYLHPSTVPQRAVHDAMSSRAMSVASRQASVASFSTLSTARSISTLRIQDSRQSLVASPPSVSRNPISQTKANRGRTNHVSWLNSPTASSVSVAEPAMVSDKDRPMQDHTGTRSVEHFRSFCILDTAVAGCPVVATSRELCYIFEIGEHFFLNNSECDGASMDIVTGQDAAGDPVTHLVLFTPLIIPSSGRSRFMLACLVDVTKFINDTASLPEFDQELDSSIIESELQTPPQERNVRDWHGASYKLSADDLLGGCLLPDDREPVLRSSTNYGELPDDIWLNLANEEKSRRPALRNTSRSAPKINHTPRSNTSQASTTSSTVDDALDGFMSGLQELYAEFFLLGKSPLDDTCFEICNVSPLLYQSKEYINGHLSRTDRQRMAELSAALAQGSPFNMLVKWGSQGIDKRLYCSPMYTANSITWICFLVDHQMPLLW</sequence>
<protein>
    <submittedName>
        <fullName evidence="2">Uncharacterized protein</fullName>
    </submittedName>
</protein>
<keyword evidence="3" id="KW-1185">Reference proteome</keyword>
<gene>
    <name evidence="2" type="ORF">PV04_02824</name>
</gene>
<feature type="region of interest" description="Disordered" evidence="1">
    <location>
        <begin position="1"/>
        <end position="28"/>
    </location>
</feature>
<feature type="region of interest" description="Disordered" evidence="1">
    <location>
        <begin position="414"/>
        <end position="444"/>
    </location>
</feature>
<evidence type="ECO:0000313" key="2">
    <source>
        <dbReference type="EMBL" id="KIW70566.1"/>
    </source>
</evidence>
<dbReference type="HOGENOM" id="CLU_508080_0_0_1"/>